<feature type="signal peptide" evidence="6">
    <location>
        <begin position="1"/>
        <end position="19"/>
    </location>
</feature>
<evidence type="ECO:0000259" key="7">
    <source>
        <dbReference type="Pfam" id="PF00021"/>
    </source>
</evidence>
<sequence length="162" mass="18065">MKFLLFCCLFGTFLATGMCLDCEQCVMWGQNCTGWRETCENNEDTCVTYQTEVIRPPLSITFTAKACGTSDTCHLDYVETNPHNELTLRAKRACCTGNECETLPPPVLESQIHRPNGLQCPGCIGLTSTECNEYLVSCQGSENQCMTIMMKKPGKDRLPLEL</sequence>
<evidence type="ECO:0000256" key="6">
    <source>
        <dbReference type="SAM" id="SignalP"/>
    </source>
</evidence>
<evidence type="ECO:0000256" key="1">
    <source>
        <dbReference type="ARBA" id="ARBA00004613"/>
    </source>
</evidence>
<dbReference type="PANTHER" id="PTHR20914">
    <property type="entry name" value="LY6/PLAUR DOMAIN-CONTAINING PROTEIN 8"/>
    <property type="match status" value="1"/>
</dbReference>
<comment type="similarity">
    <text evidence="2">Belongs to the CNF-like-inhibitor family.</text>
</comment>
<keyword evidence="5" id="KW-1015">Disulfide bond</keyword>
<feature type="chain" id="PRO_5047239823" evidence="6">
    <location>
        <begin position="20"/>
        <end position="162"/>
    </location>
</feature>
<evidence type="ECO:0000256" key="3">
    <source>
        <dbReference type="ARBA" id="ARBA00022525"/>
    </source>
</evidence>
<dbReference type="GeneID" id="117657866"/>
<dbReference type="Pfam" id="PF00021">
    <property type="entry name" value="UPAR_LY6"/>
    <property type="match status" value="1"/>
</dbReference>
<keyword evidence="4 10" id="KW-0593">Phospholipase A2 inhibitor</keyword>
<dbReference type="InterPro" id="IPR016054">
    <property type="entry name" value="LY6_UPA_recep-like"/>
</dbReference>
<dbReference type="PANTHER" id="PTHR20914:SF30">
    <property type="entry name" value="LY6_PLAUR DOMAIN CONTAINING 9"/>
    <property type="match status" value="1"/>
</dbReference>
<dbReference type="GO" id="GO:0019834">
    <property type="term" value="F:phospholipase A2 inhibitor activity"/>
    <property type="evidence" value="ECO:0007669"/>
    <property type="project" value="UniProtKB-KW"/>
</dbReference>
<evidence type="ECO:0000256" key="2">
    <source>
        <dbReference type="ARBA" id="ARBA00006570"/>
    </source>
</evidence>
<dbReference type="InterPro" id="IPR050918">
    <property type="entry name" value="CNF-like_PLA2_Inhibitor"/>
</dbReference>
<dbReference type="InterPro" id="IPR004126">
    <property type="entry name" value="PLipase_A2_inh_N"/>
</dbReference>
<organism evidence="9 10">
    <name type="scientific">Pantherophis guttatus</name>
    <name type="common">Corn snake</name>
    <name type="synonym">Elaphe guttata</name>
    <dbReference type="NCBI Taxonomy" id="94885"/>
    <lineage>
        <taxon>Eukaryota</taxon>
        <taxon>Metazoa</taxon>
        <taxon>Chordata</taxon>
        <taxon>Craniata</taxon>
        <taxon>Vertebrata</taxon>
        <taxon>Euteleostomi</taxon>
        <taxon>Lepidosauria</taxon>
        <taxon>Squamata</taxon>
        <taxon>Bifurcata</taxon>
        <taxon>Unidentata</taxon>
        <taxon>Episquamata</taxon>
        <taxon>Toxicofera</taxon>
        <taxon>Serpentes</taxon>
        <taxon>Colubroidea</taxon>
        <taxon>Colubridae</taxon>
        <taxon>Colubrinae</taxon>
        <taxon>Pantherophis</taxon>
    </lineage>
</organism>
<evidence type="ECO:0000256" key="5">
    <source>
        <dbReference type="ARBA" id="ARBA00023157"/>
    </source>
</evidence>
<reference evidence="10" key="1">
    <citation type="submission" date="2025-08" db="UniProtKB">
        <authorList>
            <consortium name="RefSeq"/>
        </authorList>
    </citation>
    <scope>IDENTIFICATION</scope>
    <source>
        <tissue evidence="10">Blood</tissue>
    </source>
</reference>
<accession>A0ABM3ZNA8</accession>
<dbReference type="Pfam" id="PF02988">
    <property type="entry name" value="PLA2_inh"/>
    <property type="match status" value="1"/>
</dbReference>
<keyword evidence="3" id="KW-0964">Secreted</keyword>
<dbReference type="InterPro" id="IPR045860">
    <property type="entry name" value="Snake_toxin-like_sf"/>
</dbReference>
<name>A0ABM3ZNA8_PANGU</name>
<dbReference type="Proteomes" id="UP001652622">
    <property type="component" value="Unplaced"/>
</dbReference>
<gene>
    <name evidence="10" type="primary">LOC117657866</name>
</gene>
<proteinExistence type="inferred from homology"/>
<evidence type="ECO:0000256" key="4">
    <source>
        <dbReference type="ARBA" id="ARBA00023005"/>
    </source>
</evidence>
<keyword evidence="6" id="KW-0732">Signal</keyword>
<keyword evidence="9" id="KW-1185">Reference proteome</keyword>
<feature type="domain" description="Phospholipase A2 inhibitor N-terminal" evidence="8">
    <location>
        <begin position="21"/>
        <end position="102"/>
    </location>
</feature>
<comment type="subcellular location">
    <subcellularLocation>
        <location evidence="1">Secreted</location>
    </subcellularLocation>
</comment>
<feature type="domain" description="UPAR/Ly6" evidence="7">
    <location>
        <begin position="116"/>
        <end position="155"/>
    </location>
</feature>
<evidence type="ECO:0000313" key="10">
    <source>
        <dbReference type="RefSeq" id="XP_060549858.1"/>
    </source>
</evidence>
<evidence type="ECO:0000259" key="8">
    <source>
        <dbReference type="Pfam" id="PF02988"/>
    </source>
</evidence>
<evidence type="ECO:0000313" key="9">
    <source>
        <dbReference type="Proteomes" id="UP001652622"/>
    </source>
</evidence>
<dbReference type="RefSeq" id="XP_060549858.1">
    <property type="nucleotide sequence ID" value="XM_060693875.1"/>
</dbReference>
<protein>
    <submittedName>
        <fullName evidence="10">Phospholipase A2 inhibitor gamma subunit B</fullName>
    </submittedName>
</protein>
<dbReference type="Gene3D" id="2.10.60.10">
    <property type="entry name" value="CD59"/>
    <property type="match status" value="2"/>
</dbReference>
<dbReference type="SUPFAM" id="SSF57302">
    <property type="entry name" value="Snake toxin-like"/>
    <property type="match status" value="2"/>
</dbReference>